<name>A0AAD4X7F5_9MAGN</name>
<evidence type="ECO:0000259" key="1">
    <source>
        <dbReference type="Pfam" id="PF00924"/>
    </source>
</evidence>
<gene>
    <name evidence="2" type="ORF">MKW98_000442</name>
</gene>
<evidence type="ECO:0000313" key="3">
    <source>
        <dbReference type="Proteomes" id="UP001202328"/>
    </source>
</evidence>
<reference evidence="2" key="1">
    <citation type="submission" date="2022-04" db="EMBL/GenBank/DDBJ databases">
        <title>A functionally conserved STORR gene fusion in Papaver species that diverged 16.8 million years ago.</title>
        <authorList>
            <person name="Catania T."/>
        </authorList>
    </citation>
    <scope>NUCLEOTIDE SEQUENCE</scope>
    <source>
        <strain evidence="2">S-188037</strain>
    </source>
</reference>
<proteinExistence type="predicted"/>
<dbReference type="GO" id="GO:0055085">
    <property type="term" value="P:transmembrane transport"/>
    <property type="evidence" value="ECO:0007669"/>
    <property type="project" value="InterPro"/>
</dbReference>
<comment type="caution">
    <text evidence="2">The sequence shown here is derived from an EMBL/GenBank/DDBJ whole genome shotgun (WGS) entry which is preliminary data.</text>
</comment>
<sequence>RFSRVSINIIQVKFNAMFTIRPLQGSHIALRPPIRVSCCPNSVCYSLNRRGTAFPFAVLPPLNKMPARVSCSYTRRIIPILQDTANNLNQNSKSLINFSKPFFEFIKTCFTILMSRINEQIGLLPKHIKYLSTSLFVFGIFHQFRKLVWNYLLVRAMMADSRFKLNDGLRTTANGKSVTGKVVKTGWLDVTLETEMGGFISIPNGKLLELENLSAQEYQRLSIELGVNMLHSIKVHKEIKTYLDNLDADKTEKSKQSQVLLKKYDGEKKLMVTDIHSKLVQVISAYEVDQFKANNS</sequence>
<feature type="domain" description="Mechanosensitive ion channel MscS" evidence="1">
    <location>
        <begin position="158"/>
        <end position="214"/>
    </location>
</feature>
<dbReference type="Pfam" id="PF00924">
    <property type="entry name" value="MS_channel_2nd"/>
    <property type="match status" value="1"/>
</dbReference>
<organism evidence="2 3">
    <name type="scientific">Papaver atlanticum</name>
    <dbReference type="NCBI Taxonomy" id="357466"/>
    <lineage>
        <taxon>Eukaryota</taxon>
        <taxon>Viridiplantae</taxon>
        <taxon>Streptophyta</taxon>
        <taxon>Embryophyta</taxon>
        <taxon>Tracheophyta</taxon>
        <taxon>Spermatophyta</taxon>
        <taxon>Magnoliopsida</taxon>
        <taxon>Ranunculales</taxon>
        <taxon>Papaveraceae</taxon>
        <taxon>Papaveroideae</taxon>
        <taxon>Papaver</taxon>
    </lineage>
</organism>
<dbReference type="GO" id="GO:0016020">
    <property type="term" value="C:membrane"/>
    <property type="evidence" value="ECO:0007669"/>
    <property type="project" value="InterPro"/>
</dbReference>
<dbReference type="InterPro" id="IPR006685">
    <property type="entry name" value="MscS_channel_2nd"/>
</dbReference>
<dbReference type="AlphaFoldDB" id="A0AAD4X7F5"/>
<accession>A0AAD4X7F5</accession>
<keyword evidence="3" id="KW-1185">Reference proteome</keyword>
<evidence type="ECO:0000313" key="2">
    <source>
        <dbReference type="EMBL" id="KAI3861490.1"/>
    </source>
</evidence>
<protein>
    <recommendedName>
        <fullName evidence="1">Mechanosensitive ion channel MscS domain-containing protein</fullName>
    </recommendedName>
</protein>
<dbReference type="EMBL" id="JAJJMB010014260">
    <property type="protein sequence ID" value="KAI3861490.1"/>
    <property type="molecule type" value="Genomic_DNA"/>
</dbReference>
<dbReference type="Proteomes" id="UP001202328">
    <property type="component" value="Unassembled WGS sequence"/>
</dbReference>
<feature type="non-terminal residue" evidence="2">
    <location>
        <position position="1"/>
    </location>
</feature>